<dbReference type="FunFam" id="3.30.1050.10:FF:000001">
    <property type="entry name" value="Putative Non-specific lipid-transfer protein"/>
    <property type="match status" value="1"/>
</dbReference>
<gene>
    <name evidence="2" type="ORF">ALTATR162_LOCUS7274</name>
</gene>
<evidence type="ECO:0000259" key="1">
    <source>
        <dbReference type="Pfam" id="PF02036"/>
    </source>
</evidence>
<dbReference type="Pfam" id="PF02036">
    <property type="entry name" value="SCP2"/>
    <property type="match status" value="1"/>
</dbReference>
<dbReference type="PANTHER" id="PTHR10094">
    <property type="entry name" value="STEROL CARRIER PROTEIN 2 SCP-2 FAMILY PROTEIN"/>
    <property type="match status" value="1"/>
</dbReference>
<dbReference type="EMBL" id="CAJRGZ010000022">
    <property type="protein sequence ID" value="CAG5171088.1"/>
    <property type="molecule type" value="Genomic_DNA"/>
</dbReference>
<reference evidence="2" key="1">
    <citation type="submission" date="2021-05" db="EMBL/GenBank/DDBJ databases">
        <authorList>
            <person name="Stam R."/>
        </authorList>
    </citation>
    <scope>NUCLEOTIDE SEQUENCE</scope>
    <source>
        <strain evidence="2">CS162</strain>
    </source>
</reference>
<dbReference type="InterPro" id="IPR003033">
    <property type="entry name" value="SCP2_sterol-bd_dom"/>
</dbReference>
<dbReference type="SUPFAM" id="SSF55718">
    <property type="entry name" value="SCP-like"/>
    <property type="match status" value="1"/>
</dbReference>
<dbReference type="PANTHER" id="PTHR10094:SF25">
    <property type="entry name" value="SCP2 STEROL-BINDING DOMAIN-CONTAINING PROTEIN 1"/>
    <property type="match status" value="1"/>
</dbReference>
<comment type="caution">
    <text evidence="2">The sequence shown here is derived from an EMBL/GenBank/DDBJ whole genome shotgun (WGS) entry which is preliminary data.</text>
</comment>
<dbReference type="GO" id="GO:0005829">
    <property type="term" value="C:cytosol"/>
    <property type="evidence" value="ECO:0007669"/>
    <property type="project" value="TreeGrafter"/>
</dbReference>
<dbReference type="Gene3D" id="3.30.1050.10">
    <property type="entry name" value="SCP2 sterol-binding domain"/>
    <property type="match status" value="1"/>
</dbReference>
<keyword evidence="3" id="KW-1185">Reference proteome</keyword>
<dbReference type="Proteomes" id="UP000676310">
    <property type="component" value="Unassembled WGS sequence"/>
</dbReference>
<dbReference type="AlphaFoldDB" id="A0A8J2IDC6"/>
<dbReference type="GeneID" id="67019256"/>
<sequence>MSLKNDDFPSSAAFDEISRSLSASDADRKDAIKQAKAIFAFTLKNKAGTQETWYIDLKETGTVGKGAAPEGKKATATLVLSDEEFGKLVQGKGNAQQMFMSGKLKVKGNVMAATRLEPVFKKVQTQAKL</sequence>
<protein>
    <recommendedName>
        <fullName evidence="1">SCP2 domain-containing protein</fullName>
    </recommendedName>
</protein>
<dbReference type="InterPro" id="IPR036527">
    <property type="entry name" value="SCP2_sterol-bd_dom_sf"/>
</dbReference>
<name>A0A8J2IDC6_9PLEO</name>
<proteinExistence type="predicted"/>
<dbReference type="OrthoDB" id="10265837at2759"/>
<evidence type="ECO:0000313" key="3">
    <source>
        <dbReference type="Proteomes" id="UP000676310"/>
    </source>
</evidence>
<evidence type="ECO:0000313" key="2">
    <source>
        <dbReference type="EMBL" id="CAG5171088.1"/>
    </source>
</evidence>
<dbReference type="RefSeq" id="XP_043170837.1">
    <property type="nucleotide sequence ID" value="XM_043314902.1"/>
</dbReference>
<organism evidence="2 3">
    <name type="scientific">Alternaria atra</name>
    <dbReference type="NCBI Taxonomy" id="119953"/>
    <lineage>
        <taxon>Eukaryota</taxon>
        <taxon>Fungi</taxon>
        <taxon>Dikarya</taxon>
        <taxon>Ascomycota</taxon>
        <taxon>Pezizomycotina</taxon>
        <taxon>Dothideomycetes</taxon>
        <taxon>Pleosporomycetidae</taxon>
        <taxon>Pleosporales</taxon>
        <taxon>Pleosporineae</taxon>
        <taxon>Pleosporaceae</taxon>
        <taxon>Alternaria</taxon>
        <taxon>Alternaria sect. Ulocladioides</taxon>
    </lineage>
</organism>
<feature type="domain" description="SCP2" evidence="1">
    <location>
        <begin position="22"/>
        <end position="121"/>
    </location>
</feature>
<accession>A0A8J2IDC6</accession>